<evidence type="ECO:0000256" key="4">
    <source>
        <dbReference type="ARBA" id="ARBA00022771"/>
    </source>
</evidence>
<keyword evidence="2" id="KW-0479">Metal-binding</keyword>
<dbReference type="PANTHER" id="PTHR46543:SF1">
    <property type="entry name" value="ZINC FINGER CCHC DOMAIN-CONTAINING PROTEIN 7"/>
    <property type="match status" value="1"/>
</dbReference>
<keyword evidence="5" id="KW-0862">Zinc</keyword>
<name>A0A6G1H9V2_9PEZI</name>
<evidence type="ECO:0000256" key="2">
    <source>
        <dbReference type="ARBA" id="ARBA00022723"/>
    </source>
</evidence>
<dbReference type="GO" id="GO:0003723">
    <property type="term" value="F:RNA binding"/>
    <property type="evidence" value="ECO:0007669"/>
    <property type="project" value="TreeGrafter"/>
</dbReference>
<feature type="domain" description="CCHC-type" evidence="8">
    <location>
        <begin position="455"/>
        <end position="471"/>
    </location>
</feature>
<dbReference type="GO" id="GO:0008270">
    <property type="term" value="F:zinc ion binding"/>
    <property type="evidence" value="ECO:0007669"/>
    <property type="project" value="UniProtKB-KW"/>
</dbReference>
<evidence type="ECO:0000256" key="6">
    <source>
        <dbReference type="ARBA" id="ARBA00023242"/>
    </source>
</evidence>
<feature type="compositionally biased region" description="Gly residues" evidence="7">
    <location>
        <begin position="676"/>
        <end position="689"/>
    </location>
</feature>
<evidence type="ECO:0000313" key="9">
    <source>
        <dbReference type="EMBL" id="KAF1989832.1"/>
    </source>
</evidence>
<evidence type="ECO:0000259" key="8">
    <source>
        <dbReference type="SMART" id="SM00343"/>
    </source>
</evidence>
<dbReference type="GO" id="GO:0071035">
    <property type="term" value="P:nuclear polyadenylation-dependent rRNA catabolic process"/>
    <property type="evidence" value="ECO:0007669"/>
    <property type="project" value="TreeGrafter"/>
</dbReference>
<dbReference type="GO" id="GO:0071031">
    <property type="term" value="P:nuclear mRNA surveillance of mRNA 3'-end processing"/>
    <property type="evidence" value="ECO:0007669"/>
    <property type="project" value="TreeGrafter"/>
</dbReference>
<comment type="subcellular location">
    <subcellularLocation>
        <location evidence="1">Nucleus</location>
    </subcellularLocation>
</comment>
<dbReference type="SMART" id="SM00343">
    <property type="entry name" value="ZnF_C2HC"/>
    <property type="match status" value="4"/>
</dbReference>
<keyword evidence="3" id="KW-0677">Repeat</keyword>
<reference evidence="9" key="1">
    <citation type="journal article" date="2020" name="Stud. Mycol.">
        <title>101 Dothideomycetes genomes: a test case for predicting lifestyles and emergence of pathogens.</title>
        <authorList>
            <person name="Haridas S."/>
            <person name="Albert R."/>
            <person name="Binder M."/>
            <person name="Bloem J."/>
            <person name="Labutti K."/>
            <person name="Salamov A."/>
            <person name="Andreopoulos B."/>
            <person name="Baker S."/>
            <person name="Barry K."/>
            <person name="Bills G."/>
            <person name="Bluhm B."/>
            <person name="Cannon C."/>
            <person name="Castanera R."/>
            <person name="Culley D."/>
            <person name="Daum C."/>
            <person name="Ezra D."/>
            <person name="Gonzalez J."/>
            <person name="Henrissat B."/>
            <person name="Kuo A."/>
            <person name="Liang C."/>
            <person name="Lipzen A."/>
            <person name="Lutzoni F."/>
            <person name="Magnuson J."/>
            <person name="Mondo S."/>
            <person name="Nolan M."/>
            <person name="Ohm R."/>
            <person name="Pangilinan J."/>
            <person name="Park H.-J."/>
            <person name="Ramirez L."/>
            <person name="Alfaro M."/>
            <person name="Sun H."/>
            <person name="Tritt A."/>
            <person name="Yoshinaga Y."/>
            <person name="Zwiers L.-H."/>
            <person name="Turgeon B."/>
            <person name="Goodwin S."/>
            <person name="Spatafora J."/>
            <person name="Crous P."/>
            <person name="Grigoriev I."/>
        </authorList>
    </citation>
    <scope>NUCLEOTIDE SEQUENCE</scope>
    <source>
        <strain evidence="9">CBS 113979</strain>
    </source>
</reference>
<sequence length="710" mass="77657">MRSGMPRKPPKRQRSPVYPSSSNHKRPRMDIGESEHADQTLSPSASNEWKASDQTQSREQLYPLVRSHIKQVLKHTPGGAHLRALIAQDRCTVVTIARSKAHQNKAGKPTKFKQLALSYLCGLIGHLCWEGLLHVYLHQNPETSDPLGVQALLVFSDATFARQAVVYCPDRRIETHADVLDNRLPSRDTRTQANLENEGRIFKRFGLRFKGHQDVTVQMLTVAMAEAGAGTPYSLENWVRSGLNPVIITQHRLDELFGPEKFKGKKKEKDASLASGVTSTASSAPQREVLAPAFAPHALAVAASTNTINNASPLIHTTDSHITSAPPTSLTHPLQVSSFPAPLTNPEAPSQKDIPTQSPMATESTSGNAPEHDPPDAAAIAKLKATPHRASLAALTQEERASQKLYWGITELTDKPICGKCSIEGHMKETCPNRICKHCGHIDRHFASRCPKIHKCEKCFEHGHTKDECKSEVQCSAMDGYVCDLCGGDHLEKTCSLLYRTEDIGHTGEVKKTNAMIVNCYQCGSKNRHWGNDCPKLPSHKKVFGDTWSSKYANRFVDGDNKGIQIRGRAEAQQPIALGQGGHYIGTNDRNIPNANRFIPVNQPIAHTYTSMQHDHRYAPDPRLTNNPASGVHDYRPDPSWFAPPPDQPIRGGRGGHRARGHGGRSGRGHGRGRGRGGAPNNGGGAGGGRGDDFAAPVPQTSTFQHGHQE</sequence>
<dbReference type="PANTHER" id="PTHR46543">
    <property type="entry name" value="ZINC FINGER CCHC DOMAIN-CONTAINING PROTEIN 7"/>
    <property type="match status" value="1"/>
</dbReference>
<feature type="region of interest" description="Disordered" evidence="7">
    <location>
        <begin position="319"/>
        <end position="375"/>
    </location>
</feature>
<dbReference type="GO" id="GO:0071037">
    <property type="term" value="P:nuclear polyadenylation-dependent snRNA catabolic process"/>
    <property type="evidence" value="ECO:0007669"/>
    <property type="project" value="TreeGrafter"/>
</dbReference>
<keyword evidence="6" id="KW-0539">Nucleus</keyword>
<organism evidence="9 10">
    <name type="scientific">Aulographum hederae CBS 113979</name>
    <dbReference type="NCBI Taxonomy" id="1176131"/>
    <lineage>
        <taxon>Eukaryota</taxon>
        <taxon>Fungi</taxon>
        <taxon>Dikarya</taxon>
        <taxon>Ascomycota</taxon>
        <taxon>Pezizomycotina</taxon>
        <taxon>Dothideomycetes</taxon>
        <taxon>Pleosporomycetidae</taxon>
        <taxon>Aulographales</taxon>
        <taxon>Aulographaceae</taxon>
    </lineage>
</organism>
<feature type="region of interest" description="Disordered" evidence="7">
    <location>
        <begin position="616"/>
        <end position="710"/>
    </location>
</feature>
<evidence type="ECO:0000256" key="1">
    <source>
        <dbReference type="ARBA" id="ARBA00004123"/>
    </source>
</evidence>
<keyword evidence="4" id="KW-0863">Zinc-finger</keyword>
<gene>
    <name evidence="9" type="ORF">K402DRAFT_264400</name>
</gene>
<feature type="compositionally biased region" description="Polar residues" evidence="7">
    <location>
        <begin position="275"/>
        <end position="284"/>
    </location>
</feature>
<dbReference type="InterPro" id="IPR001878">
    <property type="entry name" value="Znf_CCHC"/>
</dbReference>
<feature type="compositionally biased region" description="Polar residues" evidence="7">
    <location>
        <begin position="39"/>
        <end position="55"/>
    </location>
</feature>
<dbReference type="Proteomes" id="UP000800041">
    <property type="component" value="Unassembled WGS sequence"/>
</dbReference>
<proteinExistence type="predicted"/>
<feature type="domain" description="CCHC-type" evidence="8">
    <location>
        <begin position="435"/>
        <end position="452"/>
    </location>
</feature>
<feature type="region of interest" description="Disordered" evidence="7">
    <location>
        <begin position="1"/>
        <end position="55"/>
    </location>
</feature>
<feature type="compositionally biased region" description="Basic and acidic residues" evidence="7">
    <location>
        <begin position="28"/>
        <end position="38"/>
    </location>
</feature>
<feature type="domain" description="CCHC-type" evidence="8">
    <location>
        <begin position="417"/>
        <end position="433"/>
    </location>
</feature>
<evidence type="ECO:0000256" key="3">
    <source>
        <dbReference type="ARBA" id="ARBA00022737"/>
    </source>
</evidence>
<dbReference type="OrthoDB" id="7608935at2759"/>
<evidence type="ECO:0000313" key="10">
    <source>
        <dbReference type="Proteomes" id="UP000800041"/>
    </source>
</evidence>
<feature type="compositionally biased region" description="Polar residues" evidence="7">
    <location>
        <begin position="699"/>
        <end position="710"/>
    </location>
</feature>
<feature type="region of interest" description="Disordered" evidence="7">
    <location>
        <begin position="264"/>
        <end position="284"/>
    </location>
</feature>
<feature type="domain" description="CCHC-type" evidence="8">
    <location>
        <begin position="519"/>
        <end position="536"/>
    </location>
</feature>
<dbReference type="AlphaFoldDB" id="A0A6G1H9V2"/>
<feature type="compositionally biased region" description="Polar residues" evidence="7">
    <location>
        <begin position="319"/>
        <end position="338"/>
    </location>
</feature>
<feature type="compositionally biased region" description="Polar residues" evidence="7">
    <location>
        <begin position="353"/>
        <end position="368"/>
    </location>
</feature>
<dbReference type="GO" id="GO:0071036">
    <property type="term" value="P:nuclear polyadenylation-dependent snoRNA catabolic process"/>
    <property type="evidence" value="ECO:0007669"/>
    <property type="project" value="TreeGrafter"/>
</dbReference>
<feature type="compositionally biased region" description="Basic residues" evidence="7">
    <location>
        <begin position="654"/>
        <end position="675"/>
    </location>
</feature>
<dbReference type="GO" id="GO:0071039">
    <property type="term" value="P:nuclear polyadenylation-dependent CUT catabolic process"/>
    <property type="evidence" value="ECO:0007669"/>
    <property type="project" value="TreeGrafter"/>
</dbReference>
<evidence type="ECO:0000256" key="7">
    <source>
        <dbReference type="SAM" id="MobiDB-lite"/>
    </source>
</evidence>
<dbReference type="InterPro" id="IPR051644">
    <property type="entry name" value="TRAMP_AT-DNA-binding"/>
</dbReference>
<dbReference type="GO" id="GO:0031499">
    <property type="term" value="C:TRAMP complex"/>
    <property type="evidence" value="ECO:0007669"/>
    <property type="project" value="TreeGrafter"/>
</dbReference>
<keyword evidence="10" id="KW-1185">Reference proteome</keyword>
<protein>
    <recommendedName>
        <fullName evidence="8">CCHC-type domain-containing protein</fullName>
    </recommendedName>
</protein>
<evidence type="ECO:0000256" key="5">
    <source>
        <dbReference type="ARBA" id="ARBA00022833"/>
    </source>
</evidence>
<dbReference type="EMBL" id="ML977144">
    <property type="protein sequence ID" value="KAF1989832.1"/>
    <property type="molecule type" value="Genomic_DNA"/>
</dbReference>
<accession>A0A6G1H9V2</accession>
<dbReference type="GO" id="GO:0071038">
    <property type="term" value="P:TRAMP-dependent tRNA surveillance pathway"/>
    <property type="evidence" value="ECO:0007669"/>
    <property type="project" value="TreeGrafter"/>
</dbReference>